<evidence type="ECO:0000313" key="1">
    <source>
        <dbReference type="EMBL" id="QQA02140.1"/>
    </source>
</evidence>
<protein>
    <submittedName>
        <fullName evidence="1">Uncharacterized protein</fullName>
    </submittedName>
</protein>
<proteinExistence type="predicted"/>
<evidence type="ECO:0000313" key="2">
    <source>
        <dbReference type="Proteomes" id="UP000595224"/>
    </source>
</evidence>
<dbReference type="EMBL" id="CP064936">
    <property type="protein sequence ID" value="QQA02140.1"/>
    <property type="molecule type" value="Genomic_DNA"/>
</dbReference>
<dbReference type="Proteomes" id="UP000595224">
    <property type="component" value="Chromosome"/>
</dbReference>
<keyword evidence="2" id="KW-1185">Reference proteome</keyword>
<organism evidence="1 2">
    <name type="scientific">Treponema peruense</name>
    <dbReference type="NCBI Taxonomy" id="2787628"/>
    <lineage>
        <taxon>Bacteria</taxon>
        <taxon>Pseudomonadati</taxon>
        <taxon>Spirochaetota</taxon>
        <taxon>Spirochaetia</taxon>
        <taxon>Spirochaetales</taxon>
        <taxon>Treponemataceae</taxon>
        <taxon>Treponema</taxon>
    </lineage>
</organism>
<accession>A0A7T3V6L9</accession>
<name>A0A7T3V6L9_9SPIR</name>
<sequence>MKKTLFFNPQQLTITQHLISEGIKTLKSLSQKIGTTKMKEPSFLMVLTAVGDYAYKREDGILVVPICCLKN</sequence>
<gene>
    <name evidence="1" type="ORF">IWA51_06065</name>
</gene>
<dbReference type="AlphaFoldDB" id="A0A7T3V6L9"/>
<dbReference type="KEGG" id="tper:IWA51_06065"/>
<dbReference type="RefSeq" id="WP_198443602.1">
    <property type="nucleotide sequence ID" value="NZ_CP064936.1"/>
</dbReference>
<reference evidence="1 2" key="1">
    <citation type="submission" date="2020-11" db="EMBL/GenBank/DDBJ databases">
        <title>Treponema Peruensis nv. sp., first commensal Treponema isolated from human feces.</title>
        <authorList>
            <person name="Belkhou C."/>
            <person name="Raes J."/>
        </authorList>
    </citation>
    <scope>NUCLEOTIDE SEQUENCE [LARGE SCALE GENOMIC DNA]</scope>
    <source>
        <strain evidence="1 2">RCC2812</strain>
    </source>
</reference>